<feature type="region of interest" description="Disordered" evidence="1">
    <location>
        <begin position="1594"/>
        <end position="1627"/>
    </location>
</feature>
<feature type="region of interest" description="Disordered" evidence="1">
    <location>
        <begin position="932"/>
        <end position="994"/>
    </location>
</feature>
<name>A0A5S6QS15_TRIMR</name>
<dbReference type="GO" id="GO:0034703">
    <property type="term" value="C:cation channel complex"/>
    <property type="evidence" value="ECO:0007669"/>
    <property type="project" value="TreeGrafter"/>
</dbReference>
<dbReference type="Pfam" id="PF20262">
    <property type="entry name" value="UNC80_C"/>
    <property type="match status" value="1"/>
</dbReference>
<feature type="region of interest" description="Disordered" evidence="1">
    <location>
        <begin position="835"/>
        <end position="854"/>
    </location>
</feature>
<dbReference type="Pfam" id="PF19424">
    <property type="entry name" value="UNC80"/>
    <property type="match status" value="1"/>
</dbReference>
<feature type="compositionally biased region" description="Basic and acidic residues" evidence="1">
    <location>
        <begin position="977"/>
        <end position="986"/>
    </location>
</feature>
<dbReference type="PANTHER" id="PTHR31781">
    <property type="entry name" value="UNC80"/>
    <property type="match status" value="1"/>
</dbReference>
<reference evidence="6" key="1">
    <citation type="submission" date="2019-12" db="UniProtKB">
        <authorList>
            <consortium name="WormBaseParasite"/>
        </authorList>
    </citation>
    <scope>IDENTIFICATION</scope>
</reference>
<feature type="region of interest" description="Disordered" evidence="1">
    <location>
        <begin position="1375"/>
        <end position="1396"/>
    </location>
</feature>
<evidence type="ECO:0000313" key="5">
    <source>
        <dbReference type="Proteomes" id="UP000046395"/>
    </source>
</evidence>
<feature type="compositionally biased region" description="Basic and acidic residues" evidence="1">
    <location>
        <begin position="1421"/>
        <end position="1431"/>
    </location>
</feature>
<feature type="region of interest" description="Disordered" evidence="1">
    <location>
        <begin position="2995"/>
        <end position="3017"/>
    </location>
</feature>
<evidence type="ECO:0000259" key="4">
    <source>
        <dbReference type="Pfam" id="PF20262"/>
    </source>
</evidence>
<sequence>MVAVGLPALKSLHLHFSPFLGPKIGKLHEASCVTFERVVVQNILHGLSPNLSEAIKSIPRWRFVRTAFPHIVHCCAALLSERSNSEQPGRLSQSLQKMLYVLHWLVFDSAIECADSENGSPQRRLGSHEDLLEQHLLPLHSIQLFVYMLIPLIYSISQADIAENIRLEGGLSLWEALWNHQQPDVLCFACPVKPKSSQLMYLPLLRKALQPTLACKNIYMGGEQPSSKEVPESEATLTAKPVEAARAPQTAFAAAAPPPKPNLISMFFGDKRLADGREGQGGSFGGILSKRKRNGEESINLDDIARHLEFIEEGSSDTVDFSDRAPLVQLREICENNWSSDDATSPASYTHYETVCEICDSVIYPSAISNTHCQCNTKSRQKSITNGGDVGATVPLITENMRPIPATESPVSPFGTFSHRKISSPAGMESQIDSTPQKENNVNAQSESQKQMAFQPKTPCQNGDETTGSSTSSTSVSQILGLNQTQASYMDVAVLRCLFISHWSEEGVHWALIYFLGRLQTICEDILTDNAPHQRSLSVPLLTEGGSSTAPRKESLKLSKTTLGRARGAPQRRRKSATRTASHSPLRKAAMLLDDDGKSKCQNQPGCCPETPRSVDSCIKRSATDSQICYFTEFLPETIGSSPFIVKNGDLSLSMVAMAVCEVTTRPLTMRTCETLLKILEVIVEYNYFEGQGQRVDISSQAGKRPLSEFVEAGMRSLRSENRFKENLNGAALGSTFDEDLCGPVFFSTMEATLRLILYLGCPNGCCDSSRSLQAGLMRSQARACLIKIQKSAPSLFSIGLLNFVEQNEIARLIDFLHAVLGFCTGDTLCNTGKSSVRTGRDGRARSDSQPRPTYRNQFLLQERGIDGVVVRVIMKPLVNKLIDYQKELKLPENSALYYDIRSLMSFIQTFHGHPFRLVELSALIDTSQHCKSQSSEQKQEKMSSSSSDSSRVTSPSLPYKKALPVKKTHSQPRSIRQPDDVDRDTYVTSPRQNLSYTDVLTQVPSSPQYPMLRKKGRKLPLSLNILKSVRSDSQMQYVFDEMENSSSDQDHSLDDLSRTGSERKNRKKLLFLSSIAGKAARSDQRPTTYNADVEDQEAMENREKKLMENLNIPPKLLVSVDALREGIRRFTFLLETCRPGTVPDPPLLAAVLDLKAPVIARAALLVECCYFVHRCNKGLWPEWIRTGQPMKSMSSTVPLGRCTPSVLKGASIIQKNAGHMFYQWALTLSARLEGLLGQEKGCSSAQSTPGEDGQKLQLRINDDLEDFLDESIVNKSGESCPPALRLIACMLLLEISAFLRESYQEIVRSRTHYRKNSKFDKFQSQRRWSVLSATFSPSRNSDSLQSIADLPVTTAYAPTERRISFCTVDGDRLSSESHHISEEPTSGERKSTDRRSITGLQKLLKHGSLIPMTRRSSRSGKRESDAERRCQTRHTSFASDDFKPPEGESVELLGASSKLVSDESLPQEATLTDLGSQSHDSDSLANKAFPWIRTVIQLAGNFNFSCTHQRVCHAQCFERCYRQCHRLMVALRKVYGEDFRWEGCFNRRKNLLMNLAEKVKEKAGRTQPESAGHSQDWSLLGQMSDRGEPITISRQTLDGKPSSQDAKGRFSTFGRQERPASSGVGVKNQCEENQTLTYVKSQIRNPIHVPLSAFLKSLHHASDGDFTPIIHISWALLLEVDSHLSAAAASAFISSSVKQPSFASSVVNSSLHHAEPSCRVAAILRFYALWRNRYHPWLMMEYKAQANFKTPPPNIDFSMPSPPVGLPQVVIVDPSWMPHVKTSLQELKLTEDTMSQSIMTMTKTRRKQKQELVKRALQHAEEAKSAERAKFTLTAAAVVQQAAFEPSLFQLSVIVANEEDDGDGHATTRHVPVAPMLFPSILCSFVTRLIELLDDDGIDEGGASVSETASNVIWSCMVEDSALFFRHIFEKLTNNDKQEYMIALLRKLILHYDTLPSQTAYVLLNSIIGFVMYYFRSPSKDSEDAIARGLSLLWLIVPSIRGVLFKDLKQTLRKEQCDGMLLITANVPSAKKIIVFGSEADSIPSQFPIHEVTQFHHIFADSCEYFGIPLNEQGKYFLVDAKTGVFHSLQAYVRDYYHFRRSHYPELKLVRLEPPEAKSLYRKSAFARKSIELGKVLFTLSMLRHCPENTIPQRVFFLHEELTKLPSFPRKALEPSEHPSDVMWIPELFALDVLTKLSWQQLMHLMLRSMEYTFGDLHLFISVVNGIMILHCEDASILRHCMASYIEMALQFKAYFSSSGFFTIMPTILRCFSHYQTNPLLCDAVRFTCKQFYIMHRKPFILQMFGSVANILDFSENEQDFSLMKIKNVHFYELLSSLEKLDWINDDLDIMALVQAEKPLRALDLCYKDDPNSFSILTDALACCITISAYAPETRRSHQMLVVIHAILPYYLNDLMQRSKSASGDLTVLRAEQQLLSTLNVEMKTLIDCCDILARSFSGPQRAFDIISASGRAKSMAGESPQLADLRDESIVVRTDQRKTAQWETTADSEVQREMFRKPRDALLCLSATFLRSCLPRMRYLNRLLGDASKTPEVLDHKTHIKLAEIAYTLLKLAPYDSNAMSCEGLQRYFLDILPVTDWSTEQNRSTLNSILRRLDKTIAKIVKKTSIRRRIDWDAISNWLRGLYKTLTVFPYVAHFFFLKAIVQLCLKALVGDSSIIPGSQESSLSVVHGVPTTILPSFFPPHNFCAAVVQLTFFLMQALGESAFSLEYICSQETLGAVSNDRIETVTCNVLVPLFLEIASTNSQTLRTSDVSFCLNYLLTAISPSTAKSTLTPSIHGASSGRAEGGTITGERLVSQPATLFKGIRDSTYPACLLTLKVICLCFENSMTSEWCRIAKVIKELGTKRLGGSALWSFVEFAISSSLPLRTLLLPFVEHKFLTIKNPTELEAHWQEILQEQVVATQRFIGCCKSVTLSELSNELKLLKEDLCSRPLAESQLRNQTISPELHADIVGGGVGKVGGVGWYDVSRASTESRPPSIRMSKVSPSLLSKSEGGWSTIDEMTAAEETEAESNVAADEFERSPSHRLKVRRKEPTFRFSEGRLRNSRYSFRRKSTTAKRTELPNALELANFGANDTNGHPSKEHTNQQVDAPKRTTTTVFAVSDCAMAQMDDANVEMV</sequence>
<feature type="region of interest" description="Disordered" evidence="1">
    <location>
        <begin position="1409"/>
        <end position="1446"/>
    </location>
</feature>
<feature type="region of interest" description="Disordered" evidence="1">
    <location>
        <begin position="3092"/>
        <end position="3114"/>
    </location>
</feature>
<dbReference type="GO" id="GO:0055080">
    <property type="term" value="P:monoatomic cation homeostasis"/>
    <property type="evidence" value="ECO:0007669"/>
    <property type="project" value="TreeGrafter"/>
</dbReference>
<feature type="compositionally biased region" description="Polar residues" evidence="1">
    <location>
        <begin position="431"/>
        <end position="465"/>
    </location>
</feature>
<dbReference type="Pfam" id="PF15778">
    <property type="entry name" value="UNC80_N"/>
    <property type="match status" value="1"/>
</dbReference>
<feature type="domain" description="Cation channel complex component UNC80 N-terminal" evidence="2">
    <location>
        <begin position="10"/>
        <end position="195"/>
    </location>
</feature>
<keyword evidence="5" id="KW-1185">Reference proteome</keyword>
<dbReference type="Proteomes" id="UP000046395">
    <property type="component" value="Unassembled WGS sequence"/>
</dbReference>
<dbReference type="STRING" id="70415.A0A5S6QS15"/>
<proteinExistence type="predicted"/>
<dbReference type="PANTHER" id="PTHR31781:SF1">
    <property type="entry name" value="PROTEIN UNC-80 HOMOLOG"/>
    <property type="match status" value="1"/>
</dbReference>
<dbReference type="InterPro" id="IPR031542">
    <property type="entry name" value="UNC80_N"/>
</dbReference>
<dbReference type="InterPro" id="IPR046460">
    <property type="entry name" value="UNC80_C"/>
</dbReference>
<evidence type="ECO:0000313" key="6">
    <source>
        <dbReference type="WBParaSite" id="TMUE_2000010025.1"/>
    </source>
</evidence>
<dbReference type="WBParaSite" id="TMUE_2000010025.1">
    <property type="protein sequence ID" value="TMUE_2000010025.1"/>
    <property type="gene ID" value="WBGene00294580"/>
</dbReference>
<dbReference type="GO" id="GO:0005261">
    <property type="term" value="F:monoatomic cation channel activity"/>
    <property type="evidence" value="ECO:0007669"/>
    <property type="project" value="TreeGrafter"/>
</dbReference>
<feature type="region of interest" description="Disordered" evidence="1">
    <location>
        <begin position="401"/>
        <end position="474"/>
    </location>
</feature>
<feature type="domain" description="Protein UNC80 C-terminal" evidence="4">
    <location>
        <begin position="1862"/>
        <end position="2950"/>
    </location>
</feature>
<organism evidence="5 6">
    <name type="scientific">Trichuris muris</name>
    <name type="common">Mouse whipworm</name>
    <dbReference type="NCBI Taxonomy" id="70415"/>
    <lineage>
        <taxon>Eukaryota</taxon>
        <taxon>Metazoa</taxon>
        <taxon>Ecdysozoa</taxon>
        <taxon>Nematoda</taxon>
        <taxon>Enoplea</taxon>
        <taxon>Dorylaimia</taxon>
        <taxon>Trichinellida</taxon>
        <taxon>Trichuridae</taxon>
        <taxon>Trichuris</taxon>
    </lineage>
</organism>
<evidence type="ECO:0000256" key="1">
    <source>
        <dbReference type="SAM" id="MobiDB-lite"/>
    </source>
</evidence>
<feature type="region of interest" description="Disordered" evidence="1">
    <location>
        <begin position="539"/>
        <end position="583"/>
    </location>
</feature>
<feature type="compositionally biased region" description="Basic and acidic residues" evidence="1">
    <location>
        <begin position="839"/>
        <end position="849"/>
    </location>
</feature>
<feature type="compositionally biased region" description="Low complexity" evidence="1">
    <location>
        <begin position="932"/>
        <end position="957"/>
    </location>
</feature>
<feature type="domain" description="Protein UNC80 central region" evidence="3">
    <location>
        <begin position="1116"/>
        <end position="1850"/>
    </location>
</feature>
<protein>
    <submittedName>
        <fullName evidence="6">UNC80 domain-containing protein</fullName>
    </submittedName>
</protein>
<accession>A0A5S6QS15</accession>
<evidence type="ECO:0000259" key="3">
    <source>
        <dbReference type="Pfam" id="PF19424"/>
    </source>
</evidence>
<feature type="compositionally biased region" description="Polar residues" evidence="1">
    <location>
        <begin position="1594"/>
        <end position="1606"/>
    </location>
</feature>
<dbReference type="GO" id="GO:0030424">
    <property type="term" value="C:axon"/>
    <property type="evidence" value="ECO:0007669"/>
    <property type="project" value="TreeGrafter"/>
</dbReference>
<evidence type="ECO:0000259" key="2">
    <source>
        <dbReference type="Pfam" id="PF15778"/>
    </source>
</evidence>
<dbReference type="InterPro" id="IPR045852">
    <property type="entry name" value="UNC80_central"/>
</dbReference>